<keyword evidence="1" id="KW-1133">Transmembrane helix</keyword>
<dbReference type="EMBL" id="AP024480">
    <property type="protein sequence ID" value="BCS80722.1"/>
    <property type="molecule type" value="Genomic_DNA"/>
</dbReference>
<dbReference type="InterPro" id="IPR012902">
    <property type="entry name" value="N_methyl_site"/>
</dbReference>
<accession>A0ABN6E617</accession>
<name>A0ABN6E617_9FIRM</name>
<protein>
    <recommendedName>
        <fullName evidence="4">Prepilin-type N-terminal cleavage/methylation domain-containing protein</fullName>
    </recommendedName>
</protein>
<keyword evidence="1" id="KW-0812">Transmembrane</keyword>
<reference evidence="2 3" key="1">
    <citation type="submission" date="2021-02" db="EMBL/GenBank/DDBJ databases">
        <title>Nitrogen-fixing ability and nitrogen fixation related genes of thermophilic fermentative bacteria in the genus Caldicellulosiruptor.</title>
        <authorList>
            <person name="Chen Y."/>
            <person name="Nishihara A."/>
            <person name="Haruta S."/>
        </authorList>
    </citation>
    <scope>NUCLEOTIDE SEQUENCE [LARGE SCALE GENOMIC DNA]</scope>
    <source>
        <strain evidence="2 3">YA01</strain>
    </source>
</reference>
<keyword evidence="1" id="KW-0472">Membrane</keyword>
<feature type="transmembrane region" description="Helical" evidence="1">
    <location>
        <begin position="12"/>
        <end position="31"/>
    </location>
</feature>
<dbReference type="InterPro" id="IPR045584">
    <property type="entry name" value="Pilin-like"/>
</dbReference>
<evidence type="ECO:0008006" key="4">
    <source>
        <dbReference type="Google" id="ProtNLM"/>
    </source>
</evidence>
<organism evidence="2 3">
    <name type="scientific">Caldicellulosiruptor diazotrophicus</name>
    <dbReference type="NCBI Taxonomy" id="2806205"/>
    <lineage>
        <taxon>Bacteria</taxon>
        <taxon>Bacillati</taxon>
        <taxon>Bacillota</taxon>
        <taxon>Bacillota incertae sedis</taxon>
        <taxon>Caldicellulosiruptorales</taxon>
        <taxon>Caldicellulosiruptoraceae</taxon>
        <taxon>Caldicellulosiruptor</taxon>
    </lineage>
</organism>
<proteinExistence type="predicted"/>
<evidence type="ECO:0000313" key="2">
    <source>
        <dbReference type="EMBL" id="BCS80722.1"/>
    </source>
</evidence>
<dbReference type="Pfam" id="PF07963">
    <property type="entry name" value="N_methyl"/>
    <property type="match status" value="1"/>
</dbReference>
<evidence type="ECO:0000256" key="1">
    <source>
        <dbReference type="SAM" id="Phobius"/>
    </source>
</evidence>
<dbReference type="SUPFAM" id="SSF54523">
    <property type="entry name" value="Pili subunits"/>
    <property type="match status" value="1"/>
</dbReference>
<sequence>MKRFKGFTLQEMAIVLAILAILLAIAVPNYIAMKKRADVNSVATQFAAMIRELYEKIDSEMEYDTYTSAPGGHISKYYIKIDNYYIPDPVTGERSLKIQLIKFDASFTPQETVLKDIKSKTVKLQNALGSSILMDSAGAVATYITFKPNGEIVRFTGSVLARGNVSTFSAQNKIEVIPVSGHGYKRVVVLNSVPPGSVEVQ</sequence>
<dbReference type="Proteomes" id="UP000663623">
    <property type="component" value="Chromosome"/>
</dbReference>
<keyword evidence="3" id="KW-1185">Reference proteome</keyword>
<dbReference type="Gene3D" id="3.30.700.10">
    <property type="entry name" value="Glycoprotein, Type 4 Pilin"/>
    <property type="match status" value="1"/>
</dbReference>
<gene>
    <name evidence="2" type="ORF">CaldiYA01_06820</name>
</gene>
<dbReference type="NCBIfam" id="TIGR02532">
    <property type="entry name" value="IV_pilin_GFxxxE"/>
    <property type="match status" value="1"/>
</dbReference>
<dbReference type="RefSeq" id="WP_207181343.1">
    <property type="nucleotide sequence ID" value="NZ_AP024480.1"/>
</dbReference>
<evidence type="ECO:0000313" key="3">
    <source>
        <dbReference type="Proteomes" id="UP000663623"/>
    </source>
</evidence>